<comment type="subcellular location">
    <subcellularLocation>
        <location evidence="5">Golgi apparatus membrane</location>
        <topology evidence="5">Single-pass type II membrane protein</topology>
    </subcellularLocation>
</comment>
<evidence type="ECO:0000256" key="4">
    <source>
        <dbReference type="ARBA" id="ARBA00022679"/>
    </source>
</evidence>
<dbReference type="Pfam" id="PF01501">
    <property type="entry name" value="Glyco_transf_8"/>
    <property type="match status" value="1"/>
</dbReference>
<keyword evidence="7" id="KW-1185">Reference proteome</keyword>
<comment type="caution">
    <text evidence="6">The sequence shown here is derived from an EMBL/GenBank/DDBJ whole genome shotgun (WGS) entry which is preliminary data.</text>
</comment>
<evidence type="ECO:0000256" key="5">
    <source>
        <dbReference type="RuleBase" id="RU362027"/>
    </source>
</evidence>
<gene>
    <name evidence="6" type="ORF">H0E87_004023</name>
</gene>
<organism evidence="6 7">
    <name type="scientific">Populus deltoides</name>
    <name type="common">Eastern poplar</name>
    <name type="synonym">Eastern cottonwood</name>
    <dbReference type="NCBI Taxonomy" id="3696"/>
    <lineage>
        <taxon>Eukaryota</taxon>
        <taxon>Viridiplantae</taxon>
        <taxon>Streptophyta</taxon>
        <taxon>Embryophyta</taxon>
        <taxon>Tracheophyta</taxon>
        <taxon>Spermatophyta</taxon>
        <taxon>Magnoliopsida</taxon>
        <taxon>eudicotyledons</taxon>
        <taxon>Gunneridae</taxon>
        <taxon>Pentapetalae</taxon>
        <taxon>rosids</taxon>
        <taxon>fabids</taxon>
        <taxon>Malpighiales</taxon>
        <taxon>Salicaceae</taxon>
        <taxon>Saliceae</taxon>
        <taxon>Populus</taxon>
    </lineage>
</organism>
<dbReference type="Proteomes" id="UP000807159">
    <property type="component" value="Chromosome 2"/>
</dbReference>
<name>A0A8T2ZDD1_POPDE</name>
<dbReference type="AlphaFoldDB" id="A0A8T2ZDD1"/>
<dbReference type="PANTHER" id="PTHR32116">
    <property type="entry name" value="GALACTURONOSYLTRANSFERASE 4-RELATED"/>
    <property type="match status" value="1"/>
</dbReference>
<evidence type="ECO:0000256" key="3">
    <source>
        <dbReference type="ARBA" id="ARBA00022676"/>
    </source>
</evidence>
<evidence type="ECO:0000256" key="1">
    <source>
        <dbReference type="ARBA" id="ARBA00004877"/>
    </source>
</evidence>
<protein>
    <recommendedName>
        <fullName evidence="5">Hexosyltransferase</fullName>
        <ecNumber evidence="5">2.4.1.-</ecNumber>
    </recommendedName>
</protein>
<dbReference type="EMBL" id="JACEGQ020000002">
    <property type="protein sequence ID" value="KAH8515389.1"/>
    <property type="molecule type" value="Genomic_DNA"/>
</dbReference>
<keyword evidence="5" id="KW-0961">Cell wall biogenesis/degradation</keyword>
<dbReference type="EC" id="2.4.1.-" evidence="5"/>
<keyword evidence="3 5" id="KW-0328">Glycosyltransferase</keyword>
<dbReference type="SUPFAM" id="SSF53448">
    <property type="entry name" value="Nucleotide-diphospho-sugar transferases"/>
    <property type="match status" value="1"/>
</dbReference>
<dbReference type="GO" id="GO:0000139">
    <property type="term" value="C:Golgi membrane"/>
    <property type="evidence" value="ECO:0007669"/>
    <property type="project" value="UniProtKB-SubCell"/>
</dbReference>
<evidence type="ECO:0000313" key="6">
    <source>
        <dbReference type="EMBL" id="KAH8515389.1"/>
    </source>
</evidence>
<accession>A0A8T2ZDD1</accession>
<dbReference type="InterPro" id="IPR029993">
    <property type="entry name" value="GAUT"/>
</dbReference>
<dbReference type="PANTHER" id="PTHR32116:SF0">
    <property type="entry name" value="GALACTURONOSYLTRANSFERASE 6-RELATED"/>
    <property type="match status" value="1"/>
</dbReference>
<keyword evidence="5" id="KW-0333">Golgi apparatus</keyword>
<comment type="pathway">
    <text evidence="1 5">Glycan metabolism; pectin biosynthesis.</text>
</comment>
<dbReference type="GO" id="GO:0071555">
    <property type="term" value="P:cell wall organization"/>
    <property type="evidence" value="ECO:0007669"/>
    <property type="project" value="UniProtKB-KW"/>
</dbReference>
<keyword evidence="4" id="KW-0808">Transferase</keyword>
<reference evidence="6" key="1">
    <citation type="journal article" date="2021" name="J. Hered.">
        <title>Genome Assembly of Salicaceae Populus deltoides (Eastern Cottonwood) I-69 Based on Nanopore Sequencing and Hi-C Technologies.</title>
        <authorList>
            <person name="Bai S."/>
            <person name="Wu H."/>
            <person name="Zhang J."/>
            <person name="Pan Z."/>
            <person name="Zhao W."/>
            <person name="Li Z."/>
            <person name="Tong C."/>
        </authorList>
    </citation>
    <scope>NUCLEOTIDE SEQUENCE</scope>
    <source>
        <tissue evidence="6">Leaf</tissue>
    </source>
</reference>
<dbReference type="GO" id="GO:0047262">
    <property type="term" value="F:polygalacturonate 4-alpha-galacturonosyltransferase activity"/>
    <property type="evidence" value="ECO:0007669"/>
    <property type="project" value="InterPro"/>
</dbReference>
<sequence length="124" mass="14406">MDMFINFSYPFVIERFDVKTCTWAFGMNLFDLQEWKRHNLTALYNKYLQLDEIEQAAVLRYDGVMKPWLEIGIGNLGGTRVTGPNKMPPCISRSITVIESRPYQPKVSPTVFTGNNEWNLKPVR</sequence>
<evidence type="ECO:0000313" key="7">
    <source>
        <dbReference type="Proteomes" id="UP000807159"/>
    </source>
</evidence>
<proteinExistence type="inferred from homology"/>
<dbReference type="InterPro" id="IPR029044">
    <property type="entry name" value="Nucleotide-diphossugar_trans"/>
</dbReference>
<comment type="similarity">
    <text evidence="2 5">Belongs to the glycosyltransferase 8 family.</text>
</comment>
<evidence type="ECO:0000256" key="2">
    <source>
        <dbReference type="ARBA" id="ARBA00006351"/>
    </source>
</evidence>
<dbReference type="InterPro" id="IPR002495">
    <property type="entry name" value="Glyco_trans_8"/>
</dbReference>